<dbReference type="AlphaFoldDB" id="A0A254T9D1"/>
<organism evidence="6 7">
    <name type="scientific">Noviherbaspirillum denitrificans</name>
    <dbReference type="NCBI Taxonomy" id="1968433"/>
    <lineage>
        <taxon>Bacteria</taxon>
        <taxon>Pseudomonadati</taxon>
        <taxon>Pseudomonadota</taxon>
        <taxon>Betaproteobacteria</taxon>
        <taxon>Burkholderiales</taxon>
        <taxon>Oxalobacteraceae</taxon>
        <taxon>Noviherbaspirillum</taxon>
    </lineage>
</organism>
<evidence type="ECO:0000313" key="6">
    <source>
        <dbReference type="EMBL" id="OWW19280.1"/>
    </source>
</evidence>
<dbReference type="Pfam" id="PF13426">
    <property type="entry name" value="PAS_9"/>
    <property type="match status" value="1"/>
</dbReference>
<gene>
    <name evidence="6" type="ORF">AYR66_06975</name>
</gene>
<protein>
    <recommendedName>
        <fullName evidence="8">Diguanylate cyclase</fullName>
    </recommendedName>
</protein>
<dbReference type="InterPro" id="IPR052155">
    <property type="entry name" value="Biofilm_reg_signaling"/>
</dbReference>
<dbReference type="NCBIfam" id="TIGR00254">
    <property type="entry name" value="GGDEF"/>
    <property type="match status" value="1"/>
</dbReference>
<dbReference type="InterPro" id="IPR013655">
    <property type="entry name" value="PAS_fold_3"/>
</dbReference>
<evidence type="ECO:0000259" key="5">
    <source>
        <dbReference type="PROSITE" id="PS50887"/>
    </source>
</evidence>
<dbReference type="EMBL" id="LSTO01000001">
    <property type="protein sequence ID" value="OWW19280.1"/>
    <property type="molecule type" value="Genomic_DNA"/>
</dbReference>
<evidence type="ECO:0000259" key="4">
    <source>
        <dbReference type="PROSITE" id="PS50883"/>
    </source>
</evidence>
<evidence type="ECO:0000313" key="7">
    <source>
        <dbReference type="Proteomes" id="UP000197535"/>
    </source>
</evidence>
<feature type="domain" description="PAS" evidence="2">
    <location>
        <begin position="639"/>
        <end position="666"/>
    </location>
</feature>
<keyword evidence="1" id="KW-1133">Transmembrane helix</keyword>
<dbReference type="FunFam" id="3.30.450.20:FF:000099">
    <property type="entry name" value="Sensory box sensor histidine kinase"/>
    <property type="match status" value="1"/>
</dbReference>
<feature type="domain" description="PAS" evidence="2">
    <location>
        <begin position="501"/>
        <end position="571"/>
    </location>
</feature>
<name>A0A254T9D1_9BURK</name>
<dbReference type="InterPro" id="IPR000700">
    <property type="entry name" value="PAS-assoc_C"/>
</dbReference>
<dbReference type="Gene3D" id="3.20.20.450">
    <property type="entry name" value="EAL domain"/>
    <property type="match status" value="1"/>
</dbReference>
<dbReference type="CDD" id="cd00130">
    <property type="entry name" value="PAS"/>
    <property type="match status" value="3"/>
</dbReference>
<dbReference type="SMART" id="SM00086">
    <property type="entry name" value="PAC"/>
    <property type="match status" value="3"/>
</dbReference>
<dbReference type="SUPFAM" id="SSF55073">
    <property type="entry name" value="Nucleotide cyclase"/>
    <property type="match status" value="1"/>
</dbReference>
<dbReference type="PANTHER" id="PTHR44757">
    <property type="entry name" value="DIGUANYLATE CYCLASE DGCP"/>
    <property type="match status" value="1"/>
</dbReference>
<dbReference type="InterPro" id="IPR000160">
    <property type="entry name" value="GGDEF_dom"/>
</dbReference>
<comment type="caution">
    <text evidence="6">The sequence shown here is derived from an EMBL/GenBank/DDBJ whole genome shotgun (WGS) entry which is preliminary data.</text>
</comment>
<dbReference type="Pfam" id="PF00563">
    <property type="entry name" value="EAL"/>
    <property type="match status" value="1"/>
</dbReference>
<dbReference type="SMART" id="SM00267">
    <property type="entry name" value="GGDEF"/>
    <property type="match status" value="1"/>
</dbReference>
<dbReference type="CDD" id="cd01949">
    <property type="entry name" value="GGDEF"/>
    <property type="match status" value="1"/>
</dbReference>
<dbReference type="FunFam" id="3.30.70.270:FF:000001">
    <property type="entry name" value="Diguanylate cyclase domain protein"/>
    <property type="match status" value="1"/>
</dbReference>
<dbReference type="GO" id="GO:0003824">
    <property type="term" value="F:catalytic activity"/>
    <property type="evidence" value="ECO:0007669"/>
    <property type="project" value="UniProtKB-ARBA"/>
</dbReference>
<dbReference type="CDD" id="cd18773">
    <property type="entry name" value="PDC1_HK_sensor"/>
    <property type="match status" value="1"/>
</dbReference>
<feature type="transmembrane region" description="Helical" evidence="1">
    <location>
        <begin position="37"/>
        <end position="59"/>
    </location>
</feature>
<keyword evidence="7" id="KW-1185">Reference proteome</keyword>
<keyword evidence="1" id="KW-0812">Transmembrane</keyword>
<dbReference type="PROSITE" id="PS50883">
    <property type="entry name" value="EAL"/>
    <property type="match status" value="1"/>
</dbReference>
<dbReference type="InterPro" id="IPR029787">
    <property type="entry name" value="Nucleotide_cyclase"/>
</dbReference>
<feature type="domain" description="PAC" evidence="3">
    <location>
        <begin position="574"/>
        <end position="626"/>
    </location>
</feature>
<dbReference type="PROSITE" id="PS50887">
    <property type="entry name" value="GGDEF"/>
    <property type="match status" value="1"/>
</dbReference>
<reference evidence="6 7" key="1">
    <citation type="submission" date="2016-02" db="EMBL/GenBank/DDBJ databases">
        <authorList>
            <person name="Wen L."/>
            <person name="He K."/>
            <person name="Yang H."/>
        </authorList>
    </citation>
    <scope>NUCLEOTIDE SEQUENCE [LARGE SCALE GENOMIC DNA]</scope>
    <source>
        <strain evidence="6 7">TSA40</strain>
    </source>
</reference>
<dbReference type="InterPro" id="IPR035919">
    <property type="entry name" value="EAL_sf"/>
</dbReference>
<dbReference type="SMART" id="SM00052">
    <property type="entry name" value="EAL"/>
    <property type="match status" value="1"/>
</dbReference>
<dbReference type="SMART" id="SM00091">
    <property type="entry name" value="PAS"/>
    <property type="match status" value="2"/>
</dbReference>
<dbReference type="InterPro" id="IPR001610">
    <property type="entry name" value="PAC"/>
</dbReference>
<feature type="domain" description="EAL" evidence="4">
    <location>
        <begin position="919"/>
        <end position="1172"/>
    </location>
</feature>
<dbReference type="Pfam" id="PF00990">
    <property type="entry name" value="GGDEF"/>
    <property type="match status" value="1"/>
</dbReference>
<dbReference type="Gene3D" id="2.10.70.100">
    <property type="match status" value="1"/>
</dbReference>
<dbReference type="CDD" id="cd01948">
    <property type="entry name" value="EAL"/>
    <property type="match status" value="1"/>
</dbReference>
<dbReference type="Gene3D" id="3.30.450.20">
    <property type="entry name" value="PAS domain"/>
    <property type="match status" value="4"/>
</dbReference>
<dbReference type="PROSITE" id="PS50112">
    <property type="entry name" value="PAS"/>
    <property type="match status" value="2"/>
</dbReference>
<dbReference type="Gene3D" id="3.30.70.270">
    <property type="match status" value="1"/>
</dbReference>
<dbReference type="InterPro" id="IPR043128">
    <property type="entry name" value="Rev_trsase/Diguanyl_cyclase"/>
</dbReference>
<dbReference type="InterPro" id="IPR001633">
    <property type="entry name" value="EAL_dom"/>
</dbReference>
<dbReference type="PANTHER" id="PTHR44757:SF2">
    <property type="entry name" value="BIOFILM ARCHITECTURE MAINTENANCE PROTEIN MBAA"/>
    <property type="match status" value="1"/>
</dbReference>
<feature type="domain" description="GGDEF" evidence="5">
    <location>
        <begin position="777"/>
        <end position="910"/>
    </location>
</feature>
<dbReference type="SUPFAM" id="SSF55785">
    <property type="entry name" value="PYP-like sensor domain (PAS domain)"/>
    <property type="match status" value="3"/>
</dbReference>
<evidence type="ECO:0008006" key="8">
    <source>
        <dbReference type="Google" id="ProtNLM"/>
    </source>
</evidence>
<proteinExistence type="predicted"/>
<dbReference type="InterPro" id="IPR000014">
    <property type="entry name" value="PAS"/>
</dbReference>
<accession>A0A254T9D1</accession>
<dbReference type="InterPro" id="IPR035965">
    <property type="entry name" value="PAS-like_dom_sf"/>
</dbReference>
<evidence type="ECO:0000259" key="2">
    <source>
        <dbReference type="PROSITE" id="PS50112"/>
    </source>
</evidence>
<evidence type="ECO:0000259" key="3">
    <source>
        <dbReference type="PROSITE" id="PS50113"/>
    </source>
</evidence>
<dbReference type="Proteomes" id="UP000197535">
    <property type="component" value="Unassembled WGS sequence"/>
</dbReference>
<keyword evidence="1" id="KW-0472">Membrane</keyword>
<dbReference type="SUPFAM" id="SSF141868">
    <property type="entry name" value="EAL domain-like"/>
    <property type="match status" value="1"/>
</dbReference>
<dbReference type="NCBIfam" id="TIGR00229">
    <property type="entry name" value="sensory_box"/>
    <property type="match status" value="3"/>
</dbReference>
<dbReference type="PROSITE" id="PS50113">
    <property type="entry name" value="PAC"/>
    <property type="match status" value="3"/>
</dbReference>
<sequence length="1181" mass="130852">MECSRLCRIKPDHIETIPLRTVTPAQPSTARRSVRTYLTWLVLACLLPGVIGAAGLFTYEYNESRRQIERDTILTARALSQAVDHHLLRVKAVAQTLARSDALASGDFELFHQQARIVMAELGMGTNVVLRDEAGRQLINTGVDFGKPITPVQSPEQVRAVFDTGQPVISNLFIGPVLKQPIVSIDVPVFHEGKPYYALGIGILPEHFNRILKTQGLPGGWIGGVFDSTGTIVGRTHSPDQFIGKKASPMLLQRMLATLEGSGEATSVEGIALMTYHSRSPATGWTVAIGIPRSTVDGMLVRALWVLALGVVVLFAAGLALAWLMGGRIARAVTALTGPAVALGEGRAVDVPEQEIQETEHVAAALRRAGKLLDEHTHALNARDAELAEAHRLAKFGTWQWNLLTGEVWTSASVPGIYGRPVPSFPEQRGTLLPVESWERAAAAAQHAVETGEGYNLDLRVNHGSGEVIWINARCEAIRDAQGQVTGLRGTVQDISELKRTEERFRLLADNIAQLAWMADGTGNIFWYNRRWFDYTGTTLEQMQGWGWTAVHHPEHVERVVAKFRDCLRSGTTWEDTFPLRGVDGRYRWFLSRAVPEKDESGRVLRWFGTNTDITEQREVQEDLRTFKFFSDHANEIHFLVEEHGAFRYVNELACERLGYSREELLRMTVPDIDPRYTEAAVRDRFVRSRESRQPSLESAIRCKDGSTFPVEVTTTVLEVRGEWLMFAVVRDITERKLAEERVREAALHDVLTGLPNRALIMEYCDRLLAAAQRNHMRGALLFIDLDRFKPVNDAYGHEVGDRVLQEVGKRLATCTRQEDVVGRLGGDEFVIVLPYLDAGHRAALVAQHVIGALRQPFRVGAIEVLISASVGISYFPEHAGNAAELIHAADLAMYQVKQSGRSNYQFYTTELDERAELAHMLEVKLRTALRDGGLRLHYQPVVDLKSGKLVGAEALVRMEDKEGAAIGPDKFIPVAEATGLIADLGEWVAAEACRQHDAWLREGLSATIAINVSPLQFKQASFTDKLAGIIAGSGIDPSCLEIEVTESAVMENVTEAIEILQRIKSLGVKVALDDFGTGYSSLSSLSTLPLDKLKVDQSFVRRLERDPASRAVTEAIITLGQRLGLDVHGEGIESESTLRYLAAQGCDQAQGYWFSRPLPPEEFARWVREKGLRDRVMARG</sequence>
<feature type="transmembrane region" description="Helical" evidence="1">
    <location>
        <begin position="303"/>
        <end position="325"/>
    </location>
</feature>
<feature type="domain" description="PAC" evidence="3">
    <location>
        <begin position="695"/>
        <end position="745"/>
    </location>
</feature>
<dbReference type="CDD" id="cd18774">
    <property type="entry name" value="PDC2_HK_sensor"/>
    <property type="match status" value="1"/>
</dbReference>
<feature type="domain" description="PAC" evidence="3">
    <location>
        <begin position="455"/>
        <end position="507"/>
    </location>
</feature>
<dbReference type="Pfam" id="PF08447">
    <property type="entry name" value="PAS_3"/>
    <property type="match status" value="2"/>
</dbReference>
<evidence type="ECO:0000256" key="1">
    <source>
        <dbReference type="SAM" id="Phobius"/>
    </source>
</evidence>